<sequence>MKEQDFDKSLHIVTTGEQLHFYKSLQFHRYEATPYLHLQQLIHEHEFKPTDRIVDFGCGKGRLNFFLYHYTGATVTGVEMNEGYYQLALKNRENYRKKYGSDHSIHFFNGFAEEYPIQTQENIFYFFNPFSIHIFRNIIHRILQSVEENDRDIKLILYYASEEYIDFLESMGMFQLISEVICSEGNRLERFSIYGLAF</sequence>
<gene>
    <name evidence="2" type="ORF">ACFFHF_20645</name>
</gene>
<dbReference type="Gene3D" id="3.40.50.150">
    <property type="entry name" value="Vaccinia Virus protein VP39"/>
    <property type="match status" value="1"/>
</dbReference>
<dbReference type="EC" id="2.1.1.-" evidence="2"/>
<keyword evidence="2" id="KW-0808">Transferase</keyword>
<dbReference type="InterPro" id="IPR025714">
    <property type="entry name" value="Methyltranfer_dom"/>
</dbReference>
<organism evidence="2 3">
    <name type="scientific">Robertmurraya beringensis</name>
    <dbReference type="NCBI Taxonomy" id="641660"/>
    <lineage>
        <taxon>Bacteria</taxon>
        <taxon>Bacillati</taxon>
        <taxon>Bacillota</taxon>
        <taxon>Bacilli</taxon>
        <taxon>Bacillales</taxon>
        <taxon>Bacillaceae</taxon>
        <taxon>Robertmurraya</taxon>
    </lineage>
</organism>
<dbReference type="RefSeq" id="WP_377058939.1">
    <property type="nucleotide sequence ID" value="NZ_JBHLUU010000123.1"/>
</dbReference>
<dbReference type="GO" id="GO:0008168">
    <property type="term" value="F:methyltransferase activity"/>
    <property type="evidence" value="ECO:0007669"/>
    <property type="project" value="UniProtKB-KW"/>
</dbReference>
<dbReference type="Pfam" id="PF13679">
    <property type="entry name" value="Methyltransf_32"/>
    <property type="match status" value="1"/>
</dbReference>
<dbReference type="SUPFAM" id="SSF53335">
    <property type="entry name" value="S-adenosyl-L-methionine-dependent methyltransferases"/>
    <property type="match status" value="1"/>
</dbReference>
<keyword evidence="3" id="KW-1185">Reference proteome</keyword>
<comment type="caution">
    <text evidence="2">The sequence shown here is derived from an EMBL/GenBank/DDBJ whole genome shotgun (WGS) entry which is preliminary data.</text>
</comment>
<evidence type="ECO:0000313" key="3">
    <source>
        <dbReference type="Proteomes" id="UP001589738"/>
    </source>
</evidence>
<proteinExistence type="predicted"/>
<dbReference type="Proteomes" id="UP001589738">
    <property type="component" value="Unassembled WGS sequence"/>
</dbReference>
<reference evidence="2 3" key="1">
    <citation type="submission" date="2024-09" db="EMBL/GenBank/DDBJ databases">
        <authorList>
            <person name="Sun Q."/>
            <person name="Mori K."/>
        </authorList>
    </citation>
    <scope>NUCLEOTIDE SEQUENCE [LARGE SCALE GENOMIC DNA]</scope>
    <source>
        <strain evidence="2 3">CGMCC 1.9126</strain>
    </source>
</reference>
<accession>A0ABV6KX66</accession>
<protein>
    <submittedName>
        <fullName evidence="2">Class I SAM-dependent methyltransferase</fullName>
        <ecNumber evidence="2">2.1.1.-</ecNumber>
    </submittedName>
</protein>
<evidence type="ECO:0000313" key="2">
    <source>
        <dbReference type="EMBL" id="MFC0477605.1"/>
    </source>
</evidence>
<dbReference type="CDD" id="cd02440">
    <property type="entry name" value="AdoMet_MTases"/>
    <property type="match status" value="1"/>
</dbReference>
<feature type="domain" description="Methyltransferase" evidence="1">
    <location>
        <begin position="41"/>
        <end position="115"/>
    </location>
</feature>
<name>A0ABV6KX66_9BACI</name>
<keyword evidence="2" id="KW-0489">Methyltransferase</keyword>
<dbReference type="InterPro" id="IPR029063">
    <property type="entry name" value="SAM-dependent_MTases_sf"/>
</dbReference>
<dbReference type="EMBL" id="JBHLUU010000123">
    <property type="protein sequence ID" value="MFC0477605.1"/>
    <property type="molecule type" value="Genomic_DNA"/>
</dbReference>
<evidence type="ECO:0000259" key="1">
    <source>
        <dbReference type="Pfam" id="PF13679"/>
    </source>
</evidence>
<dbReference type="GO" id="GO:0032259">
    <property type="term" value="P:methylation"/>
    <property type="evidence" value="ECO:0007669"/>
    <property type="project" value="UniProtKB-KW"/>
</dbReference>